<dbReference type="Proteomes" id="UP001597180">
    <property type="component" value="Unassembled WGS sequence"/>
</dbReference>
<feature type="compositionally biased region" description="Polar residues" evidence="1">
    <location>
        <begin position="329"/>
        <end position="345"/>
    </location>
</feature>
<accession>A0ABW3UW32</accession>
<dbReference type="RefSeq" id="WP_345593270.1">
    <property type="nucleotide sequence ID" value="NZ_BAABJG010000044.1"/>
</dbReference>
<organism evidence="2 3">
    <name type="scientific">Paenibacillus vulneris</name>
    <dbReference type="NCBI Taxonomy" id="1133364"/>
    <lineage>
        <taxon>Bacteria</taxon>
        <taxon>Bacillati</taxon>
        <taxon>Bacillota</taxon>
        <taxon>Bacilli</taxon>
        <taxon>Bacillales</taxon>
        <taxon>Paenibacillaceae</taxon>
        <taxon>Paenibacillus</taxon>
    </lineage>
</organism>
<protein>
    <recommendedName>
        <fullName evidence="4">Flagellar hook-length control protein-like C-terminal domain-containing protein</fullName>
    </recommendedName>
</protein>
<evidence type="ECO:0000313" key="2">
    <source>
        <dbReference type="EMBL" id="MFD1225147.1"/>
    </source>
</evidence>
<gene>
    <name evidence="2" type="ORF">ACFQ4B_34215</name>
</gene>
<keyword evidence="3" id="KW-1185">Reference proteome</keyword>
<evidence type="ECO:0000313" key="3">
    <source>
        <dbReference type="Proteomes" id="UP001597180"/>
    </source>
</evidence>
<name>A0ABW3UW32_9BACL</name>
<evidence type="ECO:0008006" key="4">
    <source>
        <dbReference type="Google" id="ProtNLM"/>
    </source>
</evidence>
<proteinExistence type="predicted"/>
<feature type="region of interest" description="Disordered" evidence="1">
    <location>
        <begin position="407"/>
        <end position="451"/>
    </location>
</feature>
<feature type="region of interest" description="Disordered" evidence="1">
    <location>
        <begin position="381"/>
        <end position="400"/>
    </location>
</feature>
<dbReference type="EMBL" id="JBHTLU010000056">
    <property type="protein sequence ID" value="MFD1225147.1"/>
    <property type="molecule type" value="Genomic_DNA"/>
</dbReference>
<feature type="compositionally biased region" description="Polar residues" evidence="1">
    <location>
        <begin position="407"/>
        <end position="422"/>
    </location>
</feature>
<comment type="caution">
    <text evidence="2">The sequence shown here is derived from an EMBL/GenBank/DDBJ whole genome shotgun (WGS) entry which is preliminary data.</text>
</comment>
<feature type="compositionally biased region" description="Low complexity" evidence="1">
    <location>
        <begin position="263"/>
        <end position="282"/>
    </location>
</feature>
<evidence type="ECO:0000256" key="1">
    <source>
        <dbReference type="SAM" id="MobiDB-lite"/>
    </source>
</evidence>
<feature type="compositionally biased region" description="Polar residues" evidence="1">
    <location>
        <begin position="365"/>
        <end position="375"/>
    </location>
</feature>
<reference evidence="3" key="1">
    <citation type="journal article" date="2019" name="Int. J. Syst. Evol. Microbiol.">
        <title>The Global Catalogue of Microorganisms (GCM) 10K type strain sequencing project: providing services to taxonomists for standard genome sequencing and annotation.</title>
        <authorList>
            <consortium name="The Broad Institute Genomics Platform"/>
            <consortium name="The Broad Institute Genome Sequencing Center for Infectious Disease"/>
            <person name="Wu L."/>
            <person name="Ma J."/>
        </authorList>
    </citation>
    <scope>NUCLEOTIDE SEQUENCE [LARGE SCALE GENOMIC DNA]</scope>
    <source>
        <strain evidence="3">CCUG 53270</strain>
    </source>
</reference>
<feature type="region of interest" description="Disordered" evidence="1">
    <location>
        <begin position="259"/>
        <end position="375"/>
    </location>
</feature>
<feature type="compositionally biased region" description="Low complexity" evidence="1">
    <location>
        <begin position="312"/>
        <end position="328"/>
    </location>
</feature>
<feature type="compositionally biased region" description="Polar residues" evidence="1">
    <location>
        <begin position="300"/>
        <end position="309"/>
    </location>
</feature>
<sequence>MNISGLIKNFLGDAQASEPKTLELKTGEVVKGMVMQKLSDQEAILNIGGVQVRAKLETPLKQGEVTLLQVQPESASGQVVLKPLDSSAIQITDGSLGEILKNVGLPDTVGNRQLIQALHQAGVSLNKETVQAFAQLQGHMPAGMSQEDWLPSAIIAYQKGIPLTPDTVQAVRQAVAGPAFHETLQKLDTQLTQLLADRPDLSAATKAAIEGFKQVMNSVKEMSAQLLPLSMDSEGQPSGSVKGQVLEGKEAAASTLTNMTTNGKSGLASSAPSAAPGIQPSAESANELVQGARLNHSEEQTGQQVNRLGSNAAPPAQTQPAASALQQPMQPQSQTSASAVPSNAQEAPEALPKTAGSGQPVPANDISTGPSINKEQMFSSNRNESMSALPHESGRTETAAPRLQATETANSAGNPSGASPQTKEAVENAAMRRSAEGEGMTPDAPKGNQPAEHWIPKLIKALGVDHENQLFKLPDMKGSEGMHRLEGSSVLPQQGTAAAGLTHEQQKMADSLKSVLLQLSQSQDIPPAMKESVQQAVQQITGQQLMLNSDRSSMFTHVTLFVPILNANGEQTAAVHIQSRKGKRGEIDAQNCRLLFDLRMKALGDTLVDVKVVDRIVSLQVMNDQPFVQGLLDSYREEIASSLSGIGYQFISLKCSPYPVKGSSEEQASTSAKAQDAALSGRLLDLYGNKQYKGMDVKV</sequence>